<dbReference type="InterPro" id="IPR016036">
    <property type="entry name" value="Malonyl_transacylase_ACP-bd"/>
</dbReference>
<evidence type="ECO:0000256" key="2">
    <source>
        <dbReference type="ARBA" id="ARBA00023315"/>
    </source>
</evidence>
<dbReference type="NCBIfam" id="TIGR00128">
    <property type="entry name" value="fabD"/>
    <property type="match status" value="1"/>
</dbReference>
<evidence type="ECO:0000256" key="3">
    <source>
        <dbReference type="ARBA" id="ARBA00048462"/>
    </source>
</evidence>
<dbReference type="EC" id="2.3.1.39" evidence="4"/>
<dbReference type="SUPFAM" id="SSF52151">
    <property type="entry name" value="FabD/lysophospholipase-like"/>
    <property type="match status" value="1"/>
</dbReference>
<dbReference type="Gene3D" id="3.30.70.250">
    <property type="entry name" value="Malonyl-CoA ACP transacylase, ACP-binding"/>
    <property type="match status" value="1"/>
</dbReference>
<dbReference type="InterPro" id="IPR004410">
    <property type="entry name" value="Malonyl_CoA-ACP_transAc_FabD"/>
</dbReference>
<proteinExistence type="inferred from homology"/>
<protein>
    <recommendedName>
        <fullName evidence="4">Malonyl CoA-acyl carrier protein transacylase</fullName>
        <ecNumber evidence="4">2.3.1.39</ecNumber>
    </recommendedName>
</protein>
<accession>A0ABY3PHC7</accession>
<name>A0ABY3PHC7_9CYAN</name>
<dbReference type="Pfam" id="PF00698">
    <property type="entry name" value="Acyl_transf_1"/>
    <property type="match status" value="1"/>
</dbReference>
<evidence type="ECO:0000313" key="7">
    <source>
        <dbReference type="Proteomes" id="UP001054846"/>
    </source>
</evidence>
<comment type="similarity">
    <text evidence="4">Belongs to the fabD family.</text>
</comment>
<dbReference type="Proteomes" id="UP001054846">
    <property type="component" value="Chromosome"/>
</dbReference>
<dbReference type="PANTHER" id="PTHR42681">
    <property type="entry name" value="MALONYL-COA-ACYL CARRIER PROTEIN TRANSACYLASE, MITOCHONDRIAL"/>
    <property type="match status" value="1"/>
</dbReference>
<dbReference type="RefSeq" id="WP_230840053.1">
    <property type="nucleotide sequence ID" value="NZ_CP063845.1"/>
</dbReference>
<dbReference type="EMBL" id="CP063845">
    <property type="protein sequence ID" value="UFP93047.1"/>
    <property type="molecule type" value="Genomic_DNA"/>
</dbReference>
<evidence type="ECO:0000313" key="6">
    <source>
        <dbReference type="EMBL" id="UFP93047.1"/>
    </source>
</evidence>
<organism evidence="6 7">
    <name type="scientific">Gloeobacter morelensis MG652769</name>
    <dbReference type="NCBI Taxonomy" id="2781736"/>
    <lineage>
        <taxon>Bacteria</taxon>
        <taxon>Bacillati</taxon>
        <taxon>Cyanobacteriota</taxon>
        <taxon>Cyanophyceae</taxon>
        <taxon>Gloeobacterales</taxon>
        <taxon>Gloeobacteraceae</taxon>
        <taxon>Gloeobacter</taxon>
        <taxon>Gloeobacter morelensis</taxon>
    </lineage>
</organism>
<dbReference type="GO" id="GO:0004314">
    <property type="term" value="F:[acyl-carrier-protein] S-malonyltransferase activity"/>
    <property type="evidence" value="ECO:0007669"/>
    <property type="project" value="UniProtKB-EC"/>
</dbReference>
<comment type="catalytic activity">
    <reaction evidence="3 4">
        <text>holo-[ACP] + malonyl-CoA = malonyl-[ACP] + CoA</text>
        <dbReference type="Rhea" id="RHEA:41792"/>
        <dbReference type="Rhea" id="RHEA-COMP:9623"/>
        <dbReference type="Rhea" id="RHEA-COMP:9685"/>
        <dbReference type="ChEBI" id="CHEBI:57287"/>
        <dbReference type="ChEBI" id="CHEBI:57384"/>
        <dbReference type="ChEBI" id="CHEBI:64479"/>
        <dbReference type="ChEBI" id="CHEBI:78449"/>
        <dbReference type="EC" id="2.3.1.39"/>
    </reaction>
</comment>
<dbReference type="SUPFAM" id="SSF55048">
    <property type="entry name" value="Probable ACP-binding domain of malonyl-CoA ACP transacylase"/>
    <property type="match status" value="1"/>
</dbReference>
<feature type="domain" description="Malonyl-CoA:ACP transacylase (MAT)" evidence="5">
    <location>
        <begin position="6"/>
        <end position="295"/>
    </location>
</feature>
<gene>
    <name evidence="6" type="primary">fabD</name>
    <name evidence="6" type="ORF">ISF26_14655</name>
</gene>
<keyword evidence="2 4" id="KW-0012">Acyltransferase</keyword>
<dbReference type="Gene3D" id="3.40.366.10">
    <property type="entry name" value="Malonyl-Coenzyme A Acyl Carrier Protein, domain 2"/>
    <property type="match status" value="1"/>
</dbReference>
<reference evidence="6 7" key="1">
    <citation type="journal article" date="2021" name="Genome Biol. Evol.">
        <title>Complete Genome Sequencing of a Novel Gloeobacter Species from a Waterfall Cave in Mexico.</title>
        <authorList>
            <person name="Saw J.H."/>
            <person name="Cardona T."/>
            <person name="Montejano G."/>
        </authorList>
    </citation>
    <scope>NUCLEOTIDE SEQUENCE [LARGE SCALE GENOMIC DNA]</scope>
    <source>
        <strain evidence="6">MG652769</strain>
    </source>
</reference>
<sequence length="295" mass="31176">MATAWIFPGQGSQVVGMADALSGHPDTAALFERASGILGWSVAAVCAGPQERLDRTLYTQPALFTVCVALAQRARKQGELGEPALVAGHSLGEYAALWVAGVFDFKTGLELVAERARLMDAQQAGAMSAIVGFDRDKLEKLCAERPGVVIANDNNPMQVVISGEPERVAEVSAAIRAKRVIPLAVSGAFHSPLMAPAAAEFAAVLAKAELHPARIPVLFNADPTRPVDDVASMRALLRRQIDHPVRWRETILRMADSGITELVEIGPGAVLTGLAKRTVPALVLCNIEPAAALAV</sequence>
<dbReference type="InterPro" id="IPR050858">
    <property type="entry name" value="Mal-CoA-ACP_Trans/PKS_FabD"/>
</dbReference>
<dbReference type="InterPro" id="IPR016035">
    <property type="entry name" value="Acyl_Trfase/lysoPLipase"/>
</dbReference>
<dbReference type="PANTHER" id="PTHR42681:SF1">
    <property type="entry name" value="MALONYL-COA-ACYL CARRIER PROTEIN TRANSACYLASE, MITOCHONDRIAL"/>
    <property type="match status" value="1"/>
</dbReference>
<dbReference type="PIRSF" id="PIRSF000446">
    <property type="entry name" value="Mct"/>
    <property type="match status" value="1"/>
</dbReference>
<dbReference type="SMART" id="SM00827">
    <property type="entry name" value="PKS_AT"/>
    <property type="match status" value="1"/>
</dbReference>
<evidence type="ECO:0000256" key="4">
    <source>
        <dbReference type="PIRNR" id="PIRNR000446"/>
    </source>
</evidence>
<evidence type="ECO:0000259" key="5">
    <source>
        <dbReference type="SMART" id="SM00827"/>
    </source>
</evidence>
<dbReference type="InterPro" id="IPR001227">
    <property type="entry name" value="Ac_transferase_dom_sf"/>
</dbReference>
<dbReference type="InterPro" id="IPR014043">
    <property type="entry name" value="Acyl_transferase_dom"/>
</dbReference>
<dbReference type="InterPro" id="IPR024925">
    <property type="entry name" value="Malonyl_CoA-ACP_transAc"/>
</dbReference>
<keyword evidence="7" id="KW-1185">Reference proteome</keyword>
<evidence type="ECO:0000256" key="1">
    <source>
        <dbReference type="ARBA" id="ARBA00022679"/>
    </source>
</evidence>
<keyword evidence="1 4" id="KW-0808">Transferase</keyword>